<evidence type="ECO:0000256" key="1">
    <source>
        <dbReference type="SAM" id="SignalP"/>
    </source>
</evidence>
<sequence>MHRVLLGLVALIFTLAASRPAEALQLKWFDGVFTSIDNDMLSCPPFSVVQTRVQAYAGFSYMPPDKTPAIGEVFYTHLIISHPGNPCGGSVIGLELLLPQGMQPAISAGNPVFCFARVPNGPRLINLANDSGYGCPQQLSQGLEGYAIRAPLNTAEGGAWRSFQGVWLEFLIPVTATAPQAGNNQIKFRINPAIAEVGYATVPALVTDDIIFRTANEDNVLSLDICSLTPITQGC</sequence>
<organism evidence="2 3">
    <name type="scientific">Tahibacter harae</name>
    <dbReference type="NCBI Taxonomy" id="2963937"/>
    <lineage>
        <taxon>Bacteria</taxon>
        <taxon>Pseudomonadati</taxon>
        <taxon>Pseudomonadota</taxon>
        <taxon>Gammaproteobacteria</taxon>
        <taxon>Lysobacterales</taxon>
        <taxon>Rhodanobacteraceae</taxon>
        <taxon>Tahibacter</taxon>
    </lineage>
</organism>
<dbReference type="EMBL" id="JANFQO010000006">
    <property type="protein sequence ID" value="MCQ4164845.1"/>
    <property type="molecule type" value="Genomic_DNA"/>
</dbReference>
<protein>
    <submittedName>
        <fullName evidence="2">Uncharacterized protein</fullName>
    </submittedName>
</protein>
<reference evidence="2" key="1">
    <citation type="submission" date="2022-07" db="EMBL/GenBank/DDBJ databases">
        <title>Tahibacter sp., a new gammaproteobacterium isolated from the silt sample collected at pig farm.</title>
        <authorList>
            <person name="Chen H."/>
        </authorList>
    </citation>
    <scope>NUCLEOTIDE SEQUENCE</scope>
    <source>
        <strain evidence="2">P2K</strain>
    </source>
</reference>
<evidence type="ECO:0000313" key="2">
    <source>
        <dbReference type="EMBL" id="MCQ4164845.1"/>
    </source>
</evidence>
<accession>A0ABT1QRE9</accession>
<gene>
    <name evidence="2" type="ORF">NM961_08990</name>
</gene>
<evidence type="ECO:0000313" key="3">
    <source>
        <dbReference type="Proteomes" id="UP001165498"/>
    </source>
</evidence>
<keyword evidence="1" id="KW-0732">Signal</keyword>
<dbReference type="Proteomes" id="UP001165498">
    <property type="component" value="Unassembled WGS sequence"/>
</dbReference>
<proteinExistence type="predicted"/>
<comment type="caution">
    <text evidence="2">The sequence shown here is derived from an EMBL/GenBank/DDBJ whole genome shotgun (WGS) entry which is preliminary data.</text>
</comment>
<name>A0ABT1QRE9_9GAMM</name>
<keyword evidence="3" id="KW-1185">Reference proteome</keyword>
<dbReference type="RefSeq" id="WP_255913800.1">
    <property type="nucleotide sequence ID" value="NZ_JANFQO010000006.1"/>
</dbReference>
<feature type="signal peptide" evidence="1">
    <location>
        <begin position="1"/>
        <end position="23"/>
    </location>
</feature>
<feature type="chain" id="PRO_5046467415" evidence="1">
    <location>
        <begin position="24"/>
        <end position="235"/>
    </location>
</feature>